<keyword evidence="6 9" id="KW-1133">Transmembrane helix</keyword>
<comment type="caution">
    <text evidence="9">Lacks conserved residue(s) required for the propagation of feature annotation.</text>
</comment>
<dbReference type="GO" id="GO:0015740">
    <property type="term" value="P:C4-dicarboxylate transport"/>
    <property type="evidence" value="ECO:0007669"/>
    <property type="project" value="TreeGrafter"/>
</dbReference>
<evidence type="ECO:0000256" key="7">
    <source>
        <dbReference type="ARBA" id="ARBA00023136"/>
    </source>
</evidence>
<dbReference type="InterPro" id="IPR007387">
    <property type="entry name" value="TRAP_DctQ"/>
</dbReference>
<keyword evidence="5 9" id="KW-0812">Transmembrane</keyword>
<feature type="transmembrane region" description="Helical" evidence="9">
    <location>
        <begin position="68"/>
        <end position="90"/>
    </location>
</feature>
<comment type="similarity">
    <text evidence="8 9">Belongs to the TRAP transporter small permease family.</text>
</comment>
<comment type="subunit">
    <text evidence="9">The complex comprises the extracytoplasmic solute receptor protein and the two transmembrane proteins.</text>
</comment>
<evidence type="ECO:0000256" key="9">
    <source>
        <dbReference type="RuleBase" id="RU369079"/>
    </source>
</evidence>
<feature type="transmembrane region" description="Helical" evidence="9">
    <location>
        <begin position="140"/>
        <end position="163"/>
    </location>
</feature>
<dbReference type="PANTHER" id="PTHR35011">
    <property type="entry name" value="2,3-DIKETO-L-GULONATE TRAP TRANSPORTER SMALL PERMEASE PROTEIN YIAM"/>
    <property type="match status" value="1"/>
</dbReference>
<dbReference type="EMBL" id="FNPX01000001">
    <property type="protein sequence ID" value="SDY43651.1"/>
    <property type="molecule type" value="Genomic_DNA"/>
</dbReference>
<accession>A0A1H3JUV1</accession>
<protein>
    <recommendedName>
        <fullName evidence="9">TRAP transporter small permease protein</fullName>
    </recommendedName>
</protein>
<dbReference type="Proteomes" id="UP000198914">
    <property type="component" value="Unassembled WGS sequence"/>
</dbReference>
<evidence type="ECO:0000256" key="3">
    <source>
        <dbReference type="ARBA" id="ARBA00022475"/>
    </source>
</evidence>
<evidence type="ECO:0000256" key="8">
    <source>
        <dbReference type="ARBA" id="ARBA00038436"/>
    </source>
</evidence>
<dbReference type="InterPro" id="IPR055348">
    <property type="entry name" value="DctQ"/>
</dbReference>
<evidence type="ECO:0000256" key="1">
    <source>
        <dbReference type="ARBA" id="ARBA00004429"/>
    </source>
</evidence>
<feature type="domain" description="Tripartite ATP-independent periplasmic transporters DctQ component" evidence="10">
    <location>
        <begin position="80"/>
        <end position="210"/>
    </location>
</feature>
<comment type="subcellular location">
    <subcellularLocation>
        <location evidence="1 9">Cell inner membrane</location>
        <topology evidence="1 9">Multi-pass membrane protein</topology>
    </subcellularLocation>
</comment>
<sequence length="228" mass="25348">MGWFDGMGAIFGGISDWIFNNDAFGMADALRQHSGSVWVLGLLVTVLGGLAVMALYRRVPFFENYLEQTVMVASYLMIGGIIFAGVVQRFYLSGQPPWSTTLPPFLFLIMTWVGCSYNVKLRTHLAFAEFRTMMPPAGQIACLVLDAVLWLGFAWVVIVTTAWKTVEAAANFRFMAGTDSVMQWWFLGTVPLAFVLLSGRVFENLFNDLRNFREGNTLIEQAVIGGDA</sequence>
<dbReference type="OrthoDB" id="6116361at2"/>
<evidence type="ECO:0000313" key="11">
    <source>
        <dbReference type="EMBL" id="SDY43651.1"/>
    </source>
</evidence>
<feature type="transmembrane region" description="Helical" evidence="9">
    <location>
        <begin position="36"/>
        <end position="56"/>
    </location>
</feature>
<keyword evidence="7 9" id="KW-0472">Membrane</keyword>
<dbReference type="GO" id="GO:0022857">
    <property type="term" value="F:transmembrane transporter activity"/>
    <property type="evidence" value="ECO:0007669"/>
    <property type="project" value="UniProtKB-UniRule"/>
</dbReference>
<dbReference type="STRING" id="1244108.SAMN05444004_101440"/>
<evidence type="ECO:0000256" key="5">
    <source>
        <dbReference type="ARBA" id="ARBA00022692"/>
    </source>
</evidence>
<keyword evidence="12" id="KW-1185">Reference proteome</keyword>
<name>A0A1H3JUV1_9RHOB</name>
<keyword evidence="4 9" id="KW-0997">Cell inner membrane</keyword>
<gene>
    <name evidence="11" type="ORF">SAMN05444004_101440</name>
</gene>
<organism evidence="11 12">
    <name type="scientific">Jannaschia faecimaris</name>
    <dbReference type="NCBI Taxonomy" id="1244108"/>
    <lineage>
        <taxon>Bacteria</taxon>
        <taxon>Pseudomonadati</taxon>
        <taxon>Pseudomonadota</taxon>
        <taxon>Alphaproteobacteria</taxon>
        <taxon>Rhodobacterales</taxon>
        <taxon>Roseobacteraceae</taxon>
        <taxon>Jannaschia</taxon>
    </lineage>
</organism>
<evidence type="ECO:0000313" key="12">
    <source>
        <dbReference type="Proteomes" id="UP000198914"/>
    </source>
</evidence>
<evidence type="ECO:0000256" key="4">
    <source>
        <dbReference type="ARBA" id="ARBA00022519"/>
    </source>
</evidence>
<feature type="transmembrane region" description="Helical" evidence="9">
    <location>
        <begin position="183"/>
        <end position="202"/>
    </location>
</feature>
<keyword evidence="2 9" id="KW-0813">Transport</keyword>
<keyword evidence="3" id="KW-1003">Cell membrane</keyword>
<evidence type="ECO:0000256" key="6">
    <source>
        <dbReference type="ARBA" id="ARBA00022989"/>
    </source>
</evidence>
<evidence type="ECO:0000256" key="2">
    <source>
        <dbReference type="ARBA" id="ARBA00022448"/>
    </source>
</evidence>
<evidence type="ECO:0000259" key="10">
    <source>
        <dbReference type="Pfam" id="PF04290"/>
    </source>
</evidence>
<dbReference type="AlphaFoldDB" id="A0A1H3JUV1"/>
<dbReference type="RefSeq" id="WP_092641594.1">
    <property type="nucleotide sequence ID" value="NZ_FNPX01000001.1"/>
</dbReference>
<dbReference type="GO" id="GO:0005886">
    <property type="term" value="C:plasma membrane"/>
    <property type="evidence" value="ECO:0007669"/>
    <property type="project" value="UniProtKB-SubCell"/>
</dbReference>
<feature type="transmembrane region" description="Helical" evidence="9">
    <location>
        <begin position="102"/>
        <end position="119"/>
    </location>
</feature>
<reference evidence="12" key="1">
    <citation type="submission" date="2016-10" db="EMBL/GenBank/DDBJ databases">
        <authorList>
            <person name="Varghese N."/>
            <person name="Submissions S."/>
        </authorList>
    </citation>
    <scope>NUCLEOTIDE SEQUENCE [LARGE SCALE GENOMIC DNA]</scope>
    <source>
        <strain evidence="12">DSM 100420</strain>
    </source>
</reference>
<proteinExistence type="inferred from homology"/>
<comment type="function">
    <text evidence="9">Part of the tripartite ATP-independent periplasmic (TRAP) transport system.</text>
</comment>
<dbReference type="PANTHER" id="PTHR35011:SF2">
    <property type="entry name" value="2,3-DIKETO-L-GULONATE TRAP TRANSPORTER SMALL PERMEASE PROTEIN YIAM"/>
    <property type="match status" value="1"/>
</dbReference>
<dbReference type="Pfam" id="PF04290">
    <property type="entry name" value="DctQ"/>
    <property type="match status" value="1"/>
</dbReference>